<organism evidence="1">
    <name type="scientific">uncultured Caudovirales phage</name>
    <dbReference type="NCBI Taxonomy" id="2100421"/>
    <lineage>
        <taxon>Viruses</taxon>
        <taxon>Duplodnaviria</taxon>
        <taxon>Heunggongvirae</taxon>
        <taxon>Uroviricota</taxon>
        <taxon>Caudoviricetes</taxon>
        <taxon>Peduoviridae</taxon>
        <taxon>Maltschvirus</taxon>
        <taxon>Maltschvirus maltsch</taxon>
    </lineage>
</organism>
<accession>A0A6J5SXX8</accession>
<proteinExistence type="predicted"/>
<gene>
    <name evidence="1" type="ORF">UFOVP1615_35</name>
</gene>
<protein>
    <submittedName>
        <fullName evidence="1">Uncharacterized protein</fullName>
    </submittedName>
</protein>
<name>A0A6J5SXX8_9CAUD</name>
<sequence length="168" mass="18520">MDLTNTTQAVTESLELFREAMKEQLSSKNINASGKLDDSIEDIMVTSDGFVSGSVRALSYWYYTNYGRGPTVRGSSGKGVVKAAIRQWIDDKGITPRDGANGQKVTKDELAFLIARKIHREGYEAKLYISEVEEQVIPIVSDIIEQALFKDLDNGINSNTSFGVFGSI</sequence>
<evidence type="ECO:0000313" key="1">
    <source>
        <dbReference type="EMBL" id="CAB4219554.1"/>
    </source>
</evidence>
<reference evidence="1" key="1">
    <citation type="submission" date="2020-05" db="EMBL/GenBank/DDBJ databases">
        <authorList>
            <person name="Chiriac C."/>
            <person name="Salcher M."/>
            <person name="Ghai R."/>
            <person name="Kavagutti S V."/>
        </authorList>
    </citation>
    <scope>NUCLEOTIDE SEQUENCE</scope>
</reference>
<dbReference type="EMBL" id="LR797481">
    <property type="protein sequence ID" value="CAB4219554.1"/>
    <property type="molecule type" value="Genomic_DNA"/>
</dbReference>